<dbReference type="SUPFAM" id="SSF48334">
    <property type="entry name" value="DNA repair protein MutS, domain III"/>
    <property type="match status" value="1"/>
</dbReference>
<evidence type="ECO:0000313" key="6">
    <source>
        <dbReference type="EMBL" id="SIO43825.1"/>
    </source>
</evidence>
<dbReference type="EMBL" id="FSRO01000001">
    <property type="protein sequence ID" value="SIO43825.1"/>
    <property type="molecule type" value="Genomic_DNA"/>
</dbReference>
<dbReference type="PANTHER" id="PTHR11361">
    <property type="entry name" value="DNA MISMATCH REPAIR PROTEIN MUTS FAMILY MEMBER"/>
    <property type="match status" value="1"/>
</dbReference>
<feature type="transmembrane region" description="Helical" evidence="4">
    <location>
        <begin position="255"/>
        <end position="275"/>
    </location>
</feature>
<evidence type="ECO:0000256" key="1">
    <source>
        <dbReference type="ARBA" id="ARBA00022741"/>
    </source>
</evidence>
<dbReference type="GO" id="GO:0005524">
    <property type="term" value="F:ATP binding"/>
    <property type="evidence" value="ECO:0007669"/>
    <property type="project" value="UniProtKB-KW"/>
</dbReference>
<dbReference type="InterPro" id="IPR036187">
    <property type="entry name" value="DNA_mismatch_repair_MutS_sf"/>
</dbReference>
<dbReference type="CDD" id="cd03243">
    <property type="entry name" value="ABC_MutS_homologs"/>
    <property type="match status" value="1"/>
</dbReference>
<sequence length="558" mass="62124">MNISTKSASIWHHSLILSSGAQPANISAMRPIDSDYGALDPRTFDAMEVDALFDVINLTQTHMGHLILYRSLARPISDAQALIEKQAAVRELESNPEMHGILKHFIENMAVGEKALYPLLYGEFIGGLSSDEPLSDSNKLTFGGYGYRQYINGTRFVVDLVEAVNAFPQPQTPYLHSLFGAIRDFGRSRIYALMRGPVYLVDGKFKTQQEKPRFWPIPRFRPSMIKPVPMLIFMAAISGILYAFQMMLPELGASYMGYGILALIIIAIPIILLAIRVSDRDSIIYPLRKQFRQSQDLAKALEAMGMIDELLSFRRYALSTDGVVTLPDILDAQHHVLNVTAARNPLLDKVSPDFVPNDIALDQSERLLIITGPNSGGKTAYCKTVVQVQLLGQIGCYIPASRAQLVPVEHFFYQVPDPGRLDAEIGRFGHELKQTREIFFNATSRSLAVLDELSEGTTFEEKMTLSEYILKGFYKLGTSTLLVTHNHELCERLQGEGIGKYLQVAFAAHGPTHQLIPGISRVSHAEHVATRIGFSKEDVEKHLAARRSPSNLPDEPVT</sequence>
<keyword evidence="4" id="KW-0812">Transmembrane</keyword>
<dbReference type="GO" id="GO:0006298">
    <property type="term" value="P:mismatch repair"/>
    <property type="evidence" value="ECO:0007669"/>
    <property type="project" value="InterPro"/>
</dbReference>
<keyword evidence="4" id="KW-1133">Transmembrane helix</keyword>
<dbReference type="InterPro" id="IPR000432">
    <property type="entry name" value="DNA_mismatch_repair_MutS_C"/>
</dbReference>
<dbReference type="STRING" id="44575.SAMN05216419_10669"/>
<dbReference type="Pfam" id="PF00488">
    <property type="entry name" value="MutS_V"/>
    <property type="match status" value="1"/>
</dbReference>
<keyword evidence="7" id="KW-1185">Reference proteome</keyword>
<dbReference type="InterPro" id="IPR027417">
    <property type="entry name" value="P-loop_NTPase"/>
</dbReference>
<proteinExistence type="predicted"/>
<keyword evidence="3" id="KW-0238">DNA-binding</keyword>
<dbReference type="eggNOG" id="COG0249">
    <property type="taxonomic scope" value="Bacteria"/>
</dbReference>
<evidence type="ECO:0000256" key="4">
    <source>
        <dbReference type="SAM" id="Phobius"/>
    </source>
</evidence>
<gene>
    <name evidence="6" type="ORF">SAMN02743940_2624</name>
</gene>
<dbReference type="Proteomes" id="UP000185062">
    <property type="component" value="Unassembled WGS sequence"/>
</dbReference>
<dbReference type="Gene3D" id="3.40.50.300">
    <property type="entry name" value="P-loop containing nucleotide triphosphate hydrolases"/>
    <property type="match status" value="1"/>
</dbReference>
<protein>
    <submittedName>
        <fullName evidence="6">MutS domain III</fullName>
    </submittedName>
</protein>
<dbReference type="InterPro" id="IPR045076">
    <property type="entry name" value="MutS"/>
</dbReference>
<evidence type="ECO:0000256" key="3">
    <source>
        <dbReference type="ARBA" id="ARBA00023125"/>
    </source>
</evidence>
<accession>A0A1N6JHM5</accession>
<evidence type="ECO:0000259" key="5">
    <source>
        <dbReference type="SMART" id="SM00534"/>
    </source>
</evidence>
<dbReference type="RefSeq" id="WP_051537753.1">
    <property type="nucleotide sequence ID" value="NZ_FSRO01000001.1"/>
</dbReference>
<name>A0A1N6JHM5_9PROT</name>
<keyword evidence="1" id="KW-0547">Nucleotide-binding</keyword>
<keyword evidence="2" id="KW-0067">ATP-binding</keyword>
<dbReference type="AlphaFoldDB" id="A0A1N6JHM5"/>
<feature type="domain" description="DNA mismatch repair proteins mutS family" evidence="5">
    <location>
        <begin position="365"/>
        <end position="547"/>
    </location>
</feature>
<dbReference type="GO" id="GO:0030983">
    <property type="term" value="F:mismatched DNA binding"/>
    <property type="evidence" value="ECO:0007669"/>
    <property type="project" value="InterPro"/>
</dbReference>
<feature type="transmembrane region" description="Helical" evidence="4">
    <location>
        <begin position="228"/>
        <end position="249"/>
    </location>
</feature>
<dbReference type="PANTHER" id="PTHR11361:SF34">
    <property type="entry name" value="DNA MISMATCH REPAIR PROTEIN MSH1, MITOCHONDRIAL"/>
    <property type="match status" value="1"/>
</dbReference>
<evidence type="ECO:0000256" key="2">
    <source>
        <dbReference type="ARBA" id="ARBA00022840"/>
    </source>
</evidence>
<reference evidence="6 7" key="1">
    <citation type="submission" date="2016-12" db="EMBL/GenBank/DDBJ databases">
        <authorList>
            <person name="Song W.-J."/>
            <person name="Kurnit D.M."/>
        </authorList>
    </citation>
    <scope>NUCLEOTIDE SEQUENCE [LARGE SCALE GENOMIC DNA]</scope>
    <source>
        <strain evidence="6 7">ATCC 49181</strain>
    </source>
</reference>
<dbReference type="GO" id="GO:0140664">
    <property type="term" value="F:ATP-dependent DNA damage sensor activity"/>
    <property type="evidence" value="ECO:0007669"/>
    <property type="project" value="InterPro"/>
</dbReference>
<evidence type="ECO:0000313" key="7">
    <source>
        <dbReference type="Proteomes" id="UP000185062"/>
    </source>
</evidence>
<keyword evidence="4" id="KW-0472">Membrane</keyword>
<dbReference type="SUPFAM" id="SSF52540">
    <property type="entry name" value="P-loop containing nucleoside triphosphate hydrolases"/>
    <property type="match status" value="1"/>
</dbReference>
<dbReference type="SMART" id="SM00534">
    <property type="entry name" value="MUTSac"/>
    <property type="match status" value="1"/>
</dbReference>
<organism evidence="6 7">
    <name type="scientific">Nitrosomonas cryotolerans ATCC 49181</name>
    <dbReference type="NCBI Taxonomy" id="1131553"/>
    <lineage>
        <taxon>Bacteria</taxon>
        <taxon>Pseudomonadati</taxon>
        <taxon>Pseudomonadota</taxon>
        <taxon>Betaproteobacteria</taxon>
        <taxon>Nitrosomonadales</taxon>
        <taxon>Nitrosomonadaceae</taxon>
        <taxon>Nitrosomonas</taxon>
    </lineage>
</organism>
<dbReference type="Gene3D" id="1.10.1420.10">
    <property type="match status" value="1"/>
</dbReference>